<evidence type="ECO:0000313" key="3">
    <source>
        <dbReference type="Proteomes" id="UP001157069"/>
    </source>
</evidence>
<dbReference type="InterPro" id="IPR036388">
    <property type="entry name" value="WH-like_DNA-bd_sf"/>
</dbReference>
<dbReference type="Proteomes" id="UP001157069">
    <property type="component" value="Unassembled WGS sequence"/>
</dbReference>
<evidence type="ECO:0000256" key="1">
    <source>
        <dbReference type="ARBA" id="ARBA00006479"/>
    </source>
</evidence>
<evidence type="ECO:0008006" key="4">
    <source>
        <dbReference type="Google" id="ProtNLM"/>
    </source>
</evidence>
<dbReference type="Pfam" id="PF00480">
    <property type="entry name" value="ROK"/>
    <property type="match status" value="1"/>
</dbReference>
<comment type="similarity">
    <text evidence="1">Belongs to the ROK (NagC/XylR) family.</text>
</comment>
<protein>
    <recommendedName>
        <fullName evidence="4">NBD/HSP70 family sugar kinase</fullName>
    </recommendedName>
</protein>
<organism evidence="2 3">
    <name type="scientific">Homoserinibacter gongjuensis</name>
    <dbReference type="NCBI Taxonomy" id="1162968"/>
    <lineage>
        <taxon>Bacteria</taxon>
        <taxon>Bacillati</taxon>
        <taxon>Actinomycetota</taxon>
        <taxon>Actinomycetes</taxon>
        <taxon>Micrococcales</taxon>
        <taxon>Microbacteriaceae</taxon>
        <taxon>Homoserinibacter</taxon>
    </lineage>
</organism>
<comment type="caution">
    <text evidence="2">The sequence shown here is derived from an EMBL/GenBank/DDBJ whole genome shotgun (WGS) entry which is preliminary data.</text>
</comment>
<name>A0ABQ6JRM1_9MICO</name>
<dbReference type="InterPro" id="IPR049874">
    <property type="entry name" value="ROK_cs"/>
</dbReference>
<accession>A0ABQ6JRM1</accession>
<dbReference type="RefSeq" id="WP_284297171.1">
    <property type="nucleotide sequence ID" value="NZ_BSVA01000001.1"/>
</dbReference>
<dbReference type="Gene3D" id="1.10.10.10">
    <property type="entry name" value="Winged helix-like DNA-binding domain superfamily/Winged helix DNA-binding domain"/>
    <property type="match status" value="1"/>
</dbReference>
<dbReference type="InterPro" id="IPR000600">
    <property type="entry name" value="ROK"/>
</dbReference>
<dbReference type="PANTHER" id="PTHR18964">
    <property type="entry name" value="ROK (REPRESSOR, ORF, KINASE) FAMILY"/>
    <property type="match status" value="1"/>
</dbReference>
<evidence type="ECO:0000313" key="2">
    <source>
        <dbReference type="EMBL" id="GMA89749.1"/>
    </source>
</evidence>
<dbReference type="PANTHER" id="PTHR18964:SF149">
    <property type="entry name" value="BIFUNCTIONAL UDP-N-ACETYLGLUCOSAMINE 2-EPIMERASE_N-ACETYLMANNOSAMINE KINASE"/>
    <property type="match status" value="1"/>
</dbReference>
<keyword evidence="3" id="KW-1185">Reference proteome</keyword>
<dbReference type="PROSITE" id="PS01125">
    <property type="entry name" value="ROK"/>
    <property type="match status" value="1"/>
</dbReference>
<dbReference type="SUPFAM" id="SSF53067">
    <property type="entry name" value="Actin-like ATPase domain"/>
    <property type="match status" value="1"/>
</dbReference>
<dbReference type="Gene3D" id="3.30.420.40">
    <property type="match status" value="2"/>
</dbReference>
<dbReference type="SUPFAM" id="SSF46785">
    <property type="entry name" value="Winged helix' DNA-binding domain"/>
    <property type="match status" value="1"/>
</dbReference>
<gene>
    <name evidence="2" type="ORF">GCM10025869_02780</name>
</gene>
<sequence>MTRYGLSMTLRDTVPGAPLPEASTVTSLRQRNRAAALQVILRERETTRAEVARRCGLSAASAANLVAELIADGLVVETGTVSSRGGRPISLIAPHADGAYAIGADVGERGVAVELFNLSLSMVDREFRGGREQETPSGIVADLREAITALRTRNPERWPRVLGIGLGLPGVVETGAAGEQTLYAQSLGWPALPIPSDLDPELAVFAENGAKTQARAELWFGAASGVGHALVALLGRGVGLGIVAEGELYRGAHSSATEWGHTKIRFGGERCRCGDRGCVEAYLGADAMLGAWRRAGGVFAGSGWQALGALLDAADEGDPSASGVLAEALEALGAALGSMVNLTNPERVVVGGWVGLRLMERYADRIRDAIDRNSLHRAATQFELAVASFGGDTVALGSALMPIEALIRTPTH</sequence>
<dbReference type="InterPro" id="IPR036390">
    <property type="entry name" value="WH_DNA-bd_sf"/>
</dbReference>
<reference evidence="3" key="1">
    <citation type="journal article" date="2019" name="Int. J. Syst. Evol. Microbiol.">
        <title>The Global Catalogue of Microorganisms (GCM) 10K type strain sequencing project: providing services to taxonomists for standard genome sequencing and annotation.</title>
        <authorList>
            <consortium name="The Broad Institute Genomics Platform"/>
            <consortium name="The Broad Institute Genome Sequencing Center for Infectious Disease"/>
            <person name="Wu L."/>
            <person name="Ma J."/>
        </authorList>
    </citation>
    <scope>NUCLEOTIDE SEQUENCE [LARGE SCALE GENOMIC DNA]</scope>
    <source>
        <strain evidence="3">NBRC 108755</strain>
    </source>
</reference>
<dbReference type="EMBL" id="BSVA01000001">
    <property type="protein sequence ID" value="GMA89749.1"/>
    <property type="molecule type" value="Genomic_DNA"/>
</dbReference>
<dbReference type="InterPro" id="IPR043129">
    <property type="entry name" value="ATPase_NBD"/>
</dbReference>
<proteinExistence type="inferred from homology"/>